<evidence type="ECO:0000256" key="6">
    <source>
        <dbReference type="SAM" id="SignalP"/>
    </source>
</evidence>
<keyword evidence="8" id="KW-1185">Reference proteome</keyword>
<comment type="similarity">
    <text evidence="1">Belongs to the peptidase S28 family.</text>
</comment>
<dbReference type="Gene3D" id="1.20.120.980">
    <property type="entry name" value="Serine carboxypeptidase S28, SKS domain"/>
    <property type="match status" value="1"/>
</dbReference>
<dbReference type="InterPro" id="IPR029058">
    <property type="entry name" value="AB_hydrolase_fold"/>
</dbReference>
<reference evidence="7" key="2">
    <citation type="submission" date="2025-09" db="UniProtKB">
        <authorList>
            <consortium name="Ensembl"/>
        </authorList>
    </citation>
    <scope>IDENTIFICATION</scope>
</reference>
<evidence type="ECO:0000256" key="5">
    <source>
        <dbReference type="ARBA" id="ARBA00023180"/>
    </source>
</evidence>
<evidence type="ECO:0000313" key="8">
    <source>
        <dbReference type="Proteomes" id="UP001108240"/>
    </source>
</evidence>
<keyword evidence="5" id="KW-0325">Glycoprotein</keyword>
<dbReference type="GO" id="GO:0008239">
    <property type="term" value="F:dipeptidyl-peptidase activity"/>
    <property type="evidence" value="ECO:0007669"/>
    <property type="project" value="TreeGrafter"/>
</dbReference>
<dbReference type="InterPro" id="IPR008758">
    <property type="entry name" value="Peptidase_S28"/>
</dbReference>
<evidence type="ECO:0000256" key="2">
    <source>
        <dbReference type="ARBA" id="ARBA00022670"/>
    </source>
</evidence>
<reference evidence="7" key="1">
    <citation type="submission" date="2025-08" db="UniProtKB">
        <authorList>
            <consortium name="Ensembl"/>
        </authorList>
    </citation>
    <scope>IDENTIFICATION</scope>
</reference>
<dbReference type="Ensembl" id="ENSCCRT00000037632.2">
    <property type="protein sequence ID" value="ENSCCRP00000034730.2"/>
    <property type="gene ID" value="ENSCCRG00000018642.2"/>
</dbReference>
<evidence type="ECO:0000256" key="3">
    <source>
        <dbReference type="ARBA" id="ARBA00022729"/>
    </source>
</evidence>
<dbReference type="GO" id="GO:0005764">
    <property type="term" value="C:lysosome"/>
    <property type="evidence" value="ECO:0007669"/>
    <property type="project" value="TreeGrafter"/>
</dbReference>
<dbReference type="Gene3D" id="3.40.50.1820">
    <property type="entry name" value="alpha/beta hydrolase"/>
    <property type="match status" value="1"/>
</dbReference>
<organism evidence="7 8">
    <name type="scientific">Cyprinus carpio carpio</name>
    <dbReference type="NCBI Taxonomy" id="630221"/>
    <lineage>
        <taxon>Eukaryota</taxon>
        <taxon>Metazoa</taxon>
        <taxon>Chordata</taxon>
        <taxon>Craniata</taxon>
        <taxon>Vertebrata</taxon>
        <taxon>Euteleostomi</taxon>
        <taxon>Actinopterygii</taxon>
        <taxon>Neopterygii</taxon>
        <taxon>Teleostei</taxon>
        <taxon>Ostariophysi</taxon>
        <taxon>Cypriniformes</taxon>
        <taxon>Cyprinidae</taxon>
        <taxon>Cyprininae</taxon>
        <taxon>Cyprinus</taxon>
    </lineage>
</organism>
<dbReference type="GeneTree" id="ENSGT00940000160281"/>
<dbReference type="GO" id="GO:0070008">
    <property type="term" value="F:serine-type exopeptidase activity"/>
    <property type="evidence" value="ECO:0007669"/>
    <property type="project" value="InterPro"/>
</dbReference>
<evidence type="ECO:0000256" key="1">
    <source>
        <dbReference type="ARBA" id="ARBA00011079"/>
    </source>
</evidence>
<sequence>MMSMMSWVTVILLIDLVCSGQILWRMKDHVHKIKEARIKQRATHTSTVIPKKGTIHQPLNHFDRKDDKTFPQKFFVNDVYWQRPDGPVFLYIEGEGPLSKFSVLFGHHVDMAESHGALLVALEHRFYGQSINPDGLETENLRDLSSQQALVDLAAFHHYISQRFSLSNKNTWISFGGSYAGALSAWLRGKFPHLIYGAVASSAPVQAQLDFSSYNKVVGYSLMNEAVGGSKQCVAEVKGAFAAVEAALLMGNEVEVGKDFGCCETPFKAEDKMELLQSLADVFMGTVQYNEEGVAFSIEELCDIMTNKSEQNKQKEEPYDRLVKLAAMYRAREKVPCLDVSHEKLVLELRNTTATSSYRQWLYQTCTEFGFYQTCEDTSCPFSRMSTIQSQTQLCSRIFDIPQDHLPVHTDFTNQYYGGNRPQTQRVLYVNGNIDPWTELSVVWNDTMVDNDRVILIDGTAHCRDMNSDKSMDKPALHQARKEIGRRVAMWLKSAALAP</sequence>
<evidence type="ECO:0000256" key="4">
    <source>
        <dbReference type="ARBA" id="ARBA00022801"/>
    </source>
</evidence>
<evidence type="ECO:0008006" key="9">
    <source>
        <dbReference type="Google" id="ProtNLM"/>
    </source>
</evidence>
<keyword evidence="4" id="KW-0378">Hydrolase</keyword>
<keyword evidence="2" id="KW-0645">Protease</keyword>
<dbReference type="Pfam" id="PF05577">
    <property type="entry name" value="Peptidase_S28"/>
    <property type="match status" value="1"/>
</dbReference>
<proteinExistence type="inferred from homology"/>
<dbReference type="PANTHER" id="PTHR11010:SF11">
    <property type="entry name" value="THYMUS-SPECIFIC SERINE PROTEASE"/>
    <property type="match status" value="1"/>
</dbReference>
<dbReference type="PANTHER" id="PTHR11010">
    <property type="entry name" value="PROTEASE S28 PRO-X CARBOXYPEPTIDASE-RELATED"/>
    <property type="match status" value="1"/>
</dbReference>
<dbReference type="InterPro" id="IPR042269">
    <property type="entry name" value="Ser_carbopepase_S28_SKS"/>
</dbReference>
<protein>
    <recommendedName>
        <fullName evidence="9">Thymus-specific serine protease</fullName>
    </recommendedName>
</protein>
<dbReference type="AlphaFoldDB" id="A0A8C1BL56"/>
<dbReference type="Proteomes" id="UP001108240">
    <property type="component" value="Unplaced"/>
</dbReference>
<dbReference type="GO" id="GO:0006508">
    <property type="term" value="P:proteolysis"/>
    <property type="evidence" value="ECO:0007669"/>
    <property type="project" value="UniProtKB-KW"/>
</dbReference>
<name>A0A8C1BL56_CYPCA</name>
<keyword evidence="3 6" id="KW-0732">Signal</keyword>
<accession>A0A8C1BL56</accession>
<evidence type="ECO:0000313" key="7">
    <source>
        <dbReference type="Ensembl" id="ENSCCRP00000034730.2"/>
    </source>
</evidence>
<feature type="signal peptide" evidence="6">
    <location>
        <begin position="1"/>
        <end position="19"/>
    </location>
</feature>
<dbReference type="SUPFAM" id="SSF53474">
    <property type="entry name" value="alpha/beta-Hydrolases"/>
    <property type="match status" value="1"/>
</dbReference>
<dbReference type="GO" id="GO:0005768">
    <property type="term" value="C:endosome"/>
    <property type="evidence" value="ECO:0007669"/>
    <property type="project" value="TreeGrafter"/>
</dbReference>
<feature type="chain" id="PRO_5039946609" description="Thymus-specific serine protease" evidence="6">
    <location>
        <begin position="20"/>
        <end position="499"/>
    </location>
</feature>